<gene>
    <name evidence="2" type="ORF">GJQ57_22455</name>
</gene>
<dbReference type="SUPFAM" id="SSF46955">
    <property type="entry name" value="Putative DNA-binding domain"/>
    <property type="match status" value="1"/>
</dbReference>
<evidence type="ECO:0000259" key="1">
    <source>
        <dbReference type="Pfam" id="PF12728"/>
    </source>
</evidence>
<accession>A0A7X2LDK8</accession>
<dbReference type="EMBL" id="WJYN01000012">
    <property type="protein sequence ID" value="MRT01418.1"/>
    <property type="molecule type" value="Genomic_DNA"/>
</dbReference>
<dbReference type="RefSeq" id="WP_154208828.1">
    <property type="nucleotide sequence ID" value="NZ_WJYN01000012.1"/>
</dbReference>
<proteinExistence type="predicted"/>
<dbReference type="Proteomes" id="UP000441032">
    <property type="component" value="Unassembled WGS sequence"/>
</dbReference>
<dbReference type="InterPro" id="IPR041657">
    <property type="entry name" value="HTH_17"/>
</dbReference>
<dbReference type="InterPro" id="IPR009061">
    <property type="entry name" value="DNA-bd_dom_put_sf"/>
</dbReference>
<protein>
    <submittedName>
        <fullName evidence="2">Helix-turn-helix domain-containing protein</fullName>
    </submittedName>
</protein>
<comment type="caution">
    <text evidence="2">The sequence shown here is derived from an EMBL/GenBank/DDBJ whole genome shotgun (WGS) entry which is preliminary data.</text>
</comment>
<dbReference type="AlphaFoldDB" id="A0A7X2LDK8"/>
<dbReference type="Pfam" id="PF12728">
    <property type="entry name" value="HTH_17"/>
    <property type="match status" value="1"/>
</dbReference>
<organism evidence="2 3">
    <name type="scientific">Ralstonia pickettii</name>
    <name type="common">Burkholderia pickettii</name>
    <dbReference type="NCBI Taxonomy" id="329"/>
    <lineage>
        <taxon>Bacteria</taxon>
        <taxon>Pseudomonadati</taxon>
        <taxon>Pseudomonadota</taxon>
        <taxon>Betaproteobacteria</taxon>
        <taxon>Burkholderiales</taxon>
        <taxon>Burkholderiaceae</taxon>
        <taxon>Ralstonia</taxon>
    </lineage>
</organism>
<evidence type="ECO:0000313" key="3">
    <source>
        <dbReference type="Proteomes" id="UP000441032"/>
    </source>
</evidence>
<feature type="domain" description="Helix-turn-helix" evidence="1">
    <location>
        <begin position="7"/>
        <end position="50"/>
    </location>
</feature>
<sequence length="60" mass="6810">MEIISKPELAELLRISPRTVDYWVSIGKLPKPGYLGRRAFWKCDEITEIIASAFSRSGNV</sequence>
<reference evidence="2 3" key="1">
    <citation type="submission" date="2019-11" db="EMBL/GenBank/DDBJ databases">
        <title>Phenotypic characterization of an OXA-22 and OXA-60 co-producing Ralstonia pickettii clinical strain.</title>
        <authorList>
            <person name="He F."/>
        </authorList>
    </citation>
    <scope>NUCLEOTIDE SEQUENCE [LARGE SCALE GENOMIC DNA]</scope>
    <source>
        <strain evidence="2 3">PSLESD1</strain>
    </source>
</reference>
<name>A0A7X2LDK8_RALPI</name>
<evidence type="ECO:0000313" key="2">
    <source>
        <dbReference type="EMBL" id="MRT01418.1"/>
    </source>
</evidence>